<feature type="non-terminal residue" evidence="6">
    <location>
        <position position="1"/>
    </location>
</feature>
<keyword evidence="7" id="KW-1185">Reference proteome</keyword>
<keyword evidence="4" id="KW-0443">Lipid metabolism</keyword>
<comment type="caution">
    <text evidence="6">The sequence shown here is derived from an EMBL/GenBank/DDBJ whole genome shotgun (WGS) entry which is preliminary data.</text>
</comment>
<evidence type="ECO:0000256" key="4">
    <source>
        <dbReference type="ARBA" id="ARBA00023098"/>
    </source>
</evidence>
<dbReference type="Pfam" id="PF04970">
    <property type="entry name" value="LRAT"/>
    <property type="match status" value="1"/>
</dbReference>
<dbReference type="AlphaFoldDB" id="A0A7L1LVF7"/>
<dbReference type="InterPro" id="IPR051496">
    <property type="entry name" value="H-rev107_PLA/AT"/>
</dbReference>
<dbReference type="OrthoDB" id="421951at2759"/>
<comment type="similarity">
    <text evidence="1">Belongs to the H-rev107 family.</text>
</comment>
<keyword evidence="2" id="KW-0808">Transferase</keyword>
<organism evidence="6 7">
    <name type="scientific">Bombycilla garrulus</name>
    <name type="common">Bohemian waxwing</name>
    <name type="synonym">Lanius garrulus</name>
    <dbReference type="NCBI Taxonomy" id="125297"/>
    <lineage>
        <taxon>Eukaryota</taxon>
        <taxon>Metazoa</taxon>
        <taxon>Chordata</taxon>
        <taxon>Craniata</taxon>
        <taxon>Vertebrata</taxon>
        <taxon>Euteleostomi</taxon>
        <taxon>Archelosauria</taxon>
        <taxon>Archosauria</taxon>
        <taxon>Dinosauria</taxon>
        <taxon>Saurischia</taxon>
        <taxon>Theropoda</taxon>
        <taxon>Coelurosauria</taxon>
        <taxon>Aves</taxon>
        <taxon>Neognathae</taxon>
        <taxon>Neoaves</taxon>
        <taxon>Telluraves</taxon>
        <taxon>Australaves</taxon>
        <taxon>Passeriformes</taxon>
        <taxon>Bombycillidae</taxon>
        <taxon>Bombycilla</taxon>
    </lineage>
</organism>
<accession>A0A7L1LVF7</accession>
<keyword evidence="3" id="KW-0378">Hydrolase</keyword>
<feature type="domain" description="LRAT" evidence="5">
    <location>
        <begin position="13"/>
        <end position="129"/>
    </location>
</feature>
<dbReference type="Proteomes" id="UP000532545">
    <property type="component" value="Unassembled WGS sequence"/>
</dbReference>
<feature type="non-terminal residue" evidence="6">
    <location>
        <position position="130"/>
    </location>
</feature>
<dbReference type="PANTHER" id="PTHR13943:SF37">
    <property type="entry name" value="PHOSPHOLIPASE A AND ACYLTRANSFERASE 1"/>
    <property type="match status" value="1"/>
</dbReference>
<dbReference type="GO" id="GO:0008970">
    <property type="term" value="F:phospholipase A1 activity"/>
    <property type="evidence" value="ECO:0007669"/>
    <property type="project" value="TreeGrafter"/>
</dbReference>
<proteinExistence type="inferred from homology"/>
<dbReference type="PANTHER" id="PTHR13943">
    <property type="entry name" value="HRAS-LIKE SUPPRESSOR - RELATED"/>
    <property type="match status" value="1"/>
</dbReference>
<evidence type="ECO:0000259" key="5">
    <source>
        <dbReference type="PROSITE" id="PS51934"/>
    </source>
</evidence>
<evidence type="ECO:0000256" key="1">
    <source>
        <dbReference type="ARBA" id="ARBA00007824"/>
    </source>
</evidence>
<name>A0A7L1LVF7_BOMGA</name>
<evidence type="ECO:0000313" key="6">
    <source>
        <dbReference type="EMBL" id="NXN78945.1"/>
    </source>
</evidence>
<evidence type="ECO:0000256" key="2">
    <source>
        <dbReference type="ARBA" id="ARBA00022679"/>
    </source>
</evidence>
<dbReference type="Gene3D" id="3.90.1720.10">
    <property type="entry name" value="endopeptidase domain like (from Nostoc punctiforme)"/>
    <property type="match status" value="1"/>
</dbReference>
<dbReference type="GO" id="GO:0070292">
    <property type="term" value="P:N-acylphosphatidylethanolamine metabolic process"/>
    <property type="evidence" value="ECO:0007669"/>
    <property type="project" value="TreeGrafter"/>
</dbReference>
<dbReference type="GO" id="GO:0016410">
    <property type="term" value="F:N-acyltransferase activity"/>
    <property type="evidence" value="ECO:0007669"/>
    <property type="project" value="TreeGrafter"/>
</dbReference>
<evidence type="ECO:0000256" key="3">
    <source>
        <dbReference type="ARBA" id="ARBA00022801"/>
    </source>
</evidence>
<dbReference type="InterPro" id="IPR007053">
    <property type="entry name" value="LRAT_dom"/>
</dbReference>
<dbReference type="GO" id="GO:0004623">
    <property type="term" value="F:phospholipase A2 activity"/>
    <property type="evidence" value="ECO:0007669"/>
    <property type="project" value="TreeGrafter"/>
</dbReference>
<reference evidence="6 7" key="1">
    <citation type="submission" date="2019-09" db="EMBL/GenBank/DDBJ databases">
        <title>Bird 10,000 Genomes (B10K) Project - Family phase.</title>
        <authorList>
            <person name="Zhang G."/>
        </authorList>
    </citation>
    <scope>NUCLEOTIDE SEQUENCE [LARGE SCALE GENOMIC DNA]</scope>
    <source>
        <strain evidence="6">B10K-DU-002-23</strain>
        <tissue evidence="6">Muscle</tissue>
    </source>
</reference>
<gene>
    <name evidence="6" type="primary">Hrasls</name>
    <name evidence="6" type="ORF">BOMGAR_R08288</name>
</gene>
<evidence type="ECO:0000313" key="7">
    <source>
        <dbReference type="Proteomes" id="UP000532545"/>
    </source>
</evidence>
<protein>
    <submittedName>
        <fullName evidence="6">HRSL1 enzyme</fullName>
    </submittedName>
</protein>
<dbReference type="GO" id="GO:0005737">
    <property type="term" value="C:cytoplasm"/>
    <property type="evidence" value="ECO:0007669"/>
    <property type="project" value="TreeGrafter"/>
</dbReference>
<sequence length="130" mass="14834">MGQDNCKLQPGDLIEIDQRFHQHWALYMGDGYVVTLTPGGENSPPQLAGSVTIATKKAKAKKELLKEVAGNDEWRVNNKYDLYRTPFPMEEIIRRAEQWVGKDVTYLLLHKNCEHFVTELRYGKGVSAQV</sequence>
<dbReference type="EMBL" id="VXBU01002848">
    <property type="protein sequence ID" value="NXN78945.1"/>
    <property type="molecule type" value="Genomic_DNA"/>
</dbReference>
<dbReference type="PROSITE" id="PS51934">
    <property type="entry name" value="LRAT"/>
    <property type="match status" value="1"/>
</dbReference>